<feature type="transmembrane region" description="Helical" evidence="1">
    <location>
        <begin position="20"/>
        <end position="38"/>
    </location>
</feature>
<gene>
    <name evidence="2" type="ORF">GBZ48_31570</name>
</gene>
<comment type="caution">
    <text evidence="2">The sequence shown here is derived from an EMBL/GenBank/DDBJ whole genome shotgun (WGS) entry which is preliminary data.</text>
</comment>
<sequence length="150" mass="14719">MDLDLLATLLGGHPGLLTGILLAIGLASIADALLPVPAPTSPWYRARKLISTVASNVKNARNAVFTAQPTALTGIAGAAAIVGTLVQSEQPAAPTAAAAAAAPAAGETHGDAILGLLTTLRPDDPAAYAATMARIADVARQASGAPSPAA</sequence>
<name>A0ABX2KT65_9PROT</name>
<keyword evidence="1" id="KW-1133">Transmembrane helix</keyword>
<evidence type="ECO:0000256" key="1">
    <source>
        <dbReference type="SAM" id="Phobius"/>
    </source>
</evidence>
<evidence type="ECO:0000313" key="3">
    <source>
        <dbReference type="Proteomes" id="UP000605086"/>
    </source>
</evidence>
<keyword evidence="3" id="KW-1185">Reference proteome</keyword>
<evidence type="ECO:0000313" key="2">
    <source>
        <dbReference type="EMBL" id="NUB03757.1"/>
    </source>
</evidence>
<keyword evidence="1" id="KW-0812">Transmembrane</keyword>
<proteinExistence type="predicted"/>
<reference evidence="2 3" key="1">
    <citation type="submission" date="2019-10" db="EMBL/GenBank/DDBJ databases">
        <title>Genome sequence of Azospirillum melinis.</title>
        <authorList>
            <person name="Ambrosini A."/>
            <person name="Sant'Anna F.H."/>
            <person name="Cassan F.D."/>
            <person name="Souza E.M."/>
            <person name="Passaglia L.M.P."/>
        </authorList>
    </citation>
    <scope>NUCLEOTIDE SEQUENCE [LARGE SCALE GENOMIC DNA]</scope>
    <source>
        <strain evidence="2 3">TMCY0552</strain>
    </source>
</reference>
<dbReference type="EMBL" id="WHOS01000073">
    <property type="protein sequence ID" value="NUB03757.1"/>
    <property type="molecule type" value="Genomic_DNA"/>
</dbReference>
<dbReference type="Proteomes" id="UP000605086">
    <property type="component" value="Unassembled WGS sequence"/>
</dbReference>
<dbReference type="RefSeq" id="WP_174474627.1">
    <property type="nucleotide sequence ID" value="NZ_JAGINN010000033.1"/>
</dbReference>
<protein>
    <submittedName>
        <fullName evidence="2">Uncharacterized protein</fullName>
    </submittedName>
</protein>
<accession>A0ABX2KT65</accession>
<organism evidence="2 3">
    <name type="scientific">Azospirillum melinis</name>
    <dbReference type="NCBI Taxonomy" id="328839"/>
    <lineage>
        <taxon>Bacteria</taxon>
        <taxon>Pseudomonadati</taxon>
        <taxon>Pseudomonadota</taxon>
        <taxon>Alphaproteobacteria</taxon>
        <taxon>Rhodospirillales</taxon>
        <taxon>Azospirillaceae</taxon>
        <taxon>Azospirillum</taxon>
    </lineage>
</organism>
<keyword evidence="1" id="KW-0472">Membrane</keyword>